<protein>
    <recommendedName>
        <fullName evidence="3">RRM domain-containing protein</fullName>
    </recommendedName>
</protein>
<keyword evidence="2" id="KW-1185">Reference proteome</keyword>
<dbReference type="InterPro" id="IPR012677">
    <property type="entry name" value="Nucleotide-bd_a/b_plait_sf"/>
</dbReference>
<dbReference type="AlphaFoldDB" id="A0A670ZUJ4"/>
<reference evidence="1" key="1">
    <citation type="submission" date="2025-08" db="UniProtKB">
        <authorList>
            <consortium name="Ensembl"/>
        </authorList>
    </citation>
    <scope>IDENTIFICATION</scope>
</reference>
<dbReference type="Ensembl" id="ENSPTXT00000027225.1">
    <property type="protein sequence ID" value="ENSPTXP00000026414.1"/>
    <property type="gene ID" value="ENSPTXG00000018280.1"/>
</dbReference>
<dbReference type="GO" id="GO:0003676">
    <property type="term" value="F:nucleic acid binding"/>
    <property type="evidence" value="ECO:0007669"/>
    <property type="project" value="InterPro"/>
</dbReference>
<name>A0A670ZUJ4_PSETE</name>
<dbReference type="Proteomes" id="UP000472273">
    <property type="component" value="Unplaced"/>
</dbReference>
<proteinExistence type="predicted"/>
<dbReference type="InterPro" id="IPR035979">
    <property type="entry name" value="RBD_domain_sf"/>
</dbReference>
<dbReference type="GeneTree" id="ENSGT00960000192667"/>
<dbReference type="CDD" id="cd12547">
    <property type="entry name" value="RRM1_2_PAR10"/>
    <property type="match status" value="1"/>
</dbReference>
<evidence type="ECO:0000313" key="1">
    <source>
        <dbReference type="Ensembl" id="ENSPTXP00000026414.1"/>
    </source>
</evidence>
<accession>A0A670ZUJ4</accession>
<dbReference type="Gene3D" id="3.30.70.330">
    <property type="match status" value="1"/>
</dbReference>
<dbReference type="InterPro" id="IPR034464">
    <property type="entry name" value="PAR10_RRM1_2"/>
</dbReference>
<evidence type="ECO:0008006" key="3">
    <source>
        <dbReference type="Google" id="ProtNLM"/>
    </source>
</evidence>
<sequence>MAAAAAAVAVLGVPSDVADELLVFYFENRRRSGGGPVQSWRRRGGRATLTFERPEDAQRVLSRSDHALQGVQLTVQPAAPRDYGKVLLQGLNPQSSLELVELYVEHLLDCERDAYSIWRSPAGDQALVQLQVVLSHAGTCGALLHSERSQLSLLRGLPGPQVGLPPGALGLLLAHAPLLCPPPRETPAGADTQRAGNPLPCQTLQSCTKLHHVGCSFWLAGIVCPPGRILHYGQS</sequence>
<dbReference type="SUPFAM" id="SSF54928">
    <property type="entry name" value="RNA-binding domain, RBD"/>
    <property type="match status" value="1"/>
</dbReference>
<evidence type="ECO:0000313" key="2">
    <source>
        <dbReference type="Proteomes" id="UP000472273"/>
    </source>
</evidence>
<dbReference type="Pfam" id="PF23085">
    <property type="entry name" value="RRM_PARP14_3"/>
    <property type="match status" value="1"/>
</dbReference>
<reference evidence="1" key="2">
    <citation type="submission" date="2025-09" db="UniProtKB">
        <authorList>
            <consortium name="Ensembl"/>
        </authorList>
    </citation>
    <scope>IDENTIFICATION</scope>
</reference>
<organism evidence="1 2">
    <name type="scientific">Pseudonaja textilis</name>
    <name type="common">Eastern brown snake</name>
    <dbReference type="NCBI Taxonomy" id="8673"/>
    <lineage>
        <taxon>Eukaryota</taxon>
        <taxon>Metazoa</taxon>
        <taxon>Chordata</taxon>
        <taxon>Craniata</taxon>
        <taxon>Vertebrata</taxon>
        <taxon>Euteleostomi</taxon>
        <taxon>Lepidosauria</taxon>
        <taxon>Squamata</taxon>
        <taxon>Bifurcata</taxon>
        <taxon>Unidentata</taxon>
        <taxon>Episquamata</taxon>
        <taxon>Toxicofera</taxon>
        <taxon>Serpentes</taxon>
        <taxon>Colubroidea</taxon>
        <taxon>Elapidae</taxon>
        <taxon>Hydrophiinae</taxon>
        <taxon>Pseudonaja</taxon>
    </lineage>
</organism>